<keyword evidence="3" id="KW-1185">Reference proteome</keyword>
<dbReference type="AlphaFoldDB" id="A0A1R2BDD5"/>
<proteinExistence type="predicted"/>
<sequence>MKVYVITILTLLLVSALDQYSNLKTQVGQSCATTDYMTITNFDVEPWPVVFTTTSVITLAVFVNQPGIGIGEITYGILKNQVWTYQSQEINSMFPQNTTEVFQYIMDWPSEPGNYAIQAIVEGMDVPPTIYACWIFIFSRSV</sequence>
<dbReference type="Proteomes" id="UP000187209">
    <property type="component" value="Unassembled WGS sequence"/>
</dbReference>
<feature type="chain" id="PRO_5012819745" description="MD-2-related lipid-recognition domain-containing protein" evidence="1">
    <location>
        <begin position="17"/>
        <end position="142"/>
    </location>
</feature>
<feature type="signal peptide" evidence="1">
    <location>
        <begin position="1"/>
        <end position="16"/>
    </location>
</feature>
<name>A0A1R2BDD5_9CILI</name>
<evidence type="ECO:0000313" key="3">
    <source>
        <dbReference type="Proteomes" id="UP000187209"/>
    </source>
</evidence>
<evidence type="ECO:0000313" key="2">
    <source>
        <dbReference type="EMBL" id="OMJ74788.1"/>
    </source>
</evidence>
<comment type="caution">
    <text evidence="2">The sequence shown here is derived from an EMBL/GenBank/DDBJ whole genome shotgun (WGS) entry which is preliminary data.</text>
</comment>
<accession>A0A1R2BDD5</accession>
<reference evidence="2 3" key="1">
    <citation type="submission" date="2016-11" db="EMBL/GenBank/DDBJ databases">
        <title>The macronuclear genome of Stentor coeruleus: a giant cell with tiny introns.</title>
        <authorList>
            <person name="Slabodnick M."/>
            <person name="Ruby J.G."/>
            <person name="Reiff S.B."/>
            <person name="Swart E.C."/>
            <person name="Gosai S."/>
            <person name="Prabakaran S."/>
            <person name="Witkowska E."/>
            <person name="Larue G.E."/>
            <person name="Fisher S."/>
            <person name="Freeman R.M."/>
            <person name="Gunawardena J."/>
            <person name="Chu W."/>
            <person name="Stover N.A."/>
            <person name="Gregory B.D."/>
            <person name="Nowacki M."/>
            <person name="Derisi J."/>
            <person name="Roy S.W."/>
            <person name="Marshall W.F."/>
            <person name="Sood P."/>
        </authorList>
    </citation>
    <scope>NUCLEOTIDE SEQUENCE [LARGE SCALE GENOMIC DNA]</scope>
    <source>
        <strain evidence="2">WM001</strain>
    </source>
</reference>
<keyword evidence="1" id="KW-0732">Signal</keyword>
<protein>
    <recommendedName>
        <fullName evidence="4">MD-2-related lipid-recognition domain-containing protein</fullName>
    </recommendedName>
</protein>
<evidence type="ECO:0008006" key="4">
    <source>
        <dbReference type="Google" id="ProtNLM"/>
    </source>
</evidence>
<dbReference type="EMBL" id="MPUH01000728">
    <property type="protein sequence ID" value="OMJ74788.1"/>
    <property type="molecule type" value="Genomic_DNA"/>
</dbReference>
<organism evidence="2 3">
    <name type="scientific">Stentor coeruleus</name>
    <dbReference type="NCBI Taxonomy" id="5963"/>
    <lineage>
        <taxon>Eukaryota</taxon>
        <taxon>Sar</taxon>
        <taxon>Alveolata</taxon>
        <taxon>Ciliophora</taxon>
        <taxon>Postciliodesmatophora</taxon>
        <taxon>Heterotrichea</taxon>
        <taxon>Heterotrichida</taxon>
        <taxon>Stentoridae</taxon>
        <taxon>Stentor</taxon>
    </lineage>
</organism>
<gene>
    <name evidence="2" type="ORF">SteCoe_26203</name>
</gene>
<evidence type="ECO:0000256" key="1">
    <source>
        <dbReference type="SAM" id="SignalP"/>
    </source>
</evidence>